<keyword evidence="2" id="KW-1185">Reference proteome</keyword>
<dbReference type="EMBL" id="JBIGHV010000013">
    <property type="protein sequence ID" value="MFG6433585.1"/>
    <property type="molecule type" value="Genomic_DNA"/>
</dbReference>
<accession>A0ABW7FD58</accession>
<reference evidence="1 2" key="1">
    <citation type="submission" date="2024-08" db="EMBL/GenBank/DDBJ databases">
        <authorList>
            <person name="Lu H."/>
        </authorList>
    </citation>
    <scope>NUCLEOTIDE SEQUENCE [LARGE SCALE GENOMIC DNA]</scope>
    <source>
        <strain evidence="1 2">LYH14W</strain>
    </source>
</reference>
<evidence type="ECO:0008006" key="3">
    <source>
        <dbReference type="Google" id="ProtNLM"/>
    </source>
</evidence>
<organism evidence="1 2">
    <name type="scientific">Pelomonas parva</name>
    <dbReference type="NCBI Taxonomy" id="3299032"/>
    <lineage>
        <taxon>Bacteria</taxon>
        <taxon>Pseudomonadati</taxon>
        <taxon>Pseudomonadota</taxon>
        <taxon>Betaproteobacteria</taxon>
        <taxon>Burkholderiales</taxon>
        <taxon>Sphaerotilaceae</taxon>
        <taxon>Roseateles</taxon>
    </lineage>
</organism>
<proteinExistence type="predicted"/>
<dbReference type="Proteomes" id="UP001606210">
    <property type="component" value="Unassembled WGS sequence"/>
</dbReference>
<evidence type="ECO:0000313" key="1">
    <source>
        <dbReference type="EMBL" id="MFG6433585.1"/>
    </source>
</evidence>
<comment type="caution">
    <text evidence="1">The sequence shown here is derived from an EMBL/GenBank/DDBJ whole genome shotgun (WGS) entry which is preliminary data.</text>
</comment>
<gene>
    <name evidence="1" type="ORF">ACG00Y_27005</name>
</gene>
<evidence type="ECO:0000313" key="2">
    <source>
        <dbReference type="Proteomes" id="UP001606210"/>
    </source>
</evidence>
<name>A0ABW7FD58_9BURK</name>
<sequence>MSPTKWHPAPVGLAYGLASSNISFNQVGFICIFPEIILTKLLFSVQFAIAASFGVLCSNAISQTTQAVLKSHINVATSISGTGDPKSFQQTAISGPISKEVSSTSLAGPLAGYAVAEAMAESSFGALKAFVSSSANNGFSNSRSHAEASFQDLFTISAPGLSNRVGRVTIPLILDYEIDSTFGGFFEVTNGVRLQVEAITGASTKSDYLRSKSNGTTGNSPSSRDTTSVIISNRSAPSTTPMEISFNFVFGRPILINALLQVSAGATGGSQFGVNPVRLGGAVGTTDAANSFYWGGFSALTYNGADISDYSVSSQSGTDWSLAATPVPEASTREILILGLSFLMLINVCTRTSFLRTQYLGNDAVPANATSA</sequence>
<protein>
    <recommendedName>
        <fullName evidence="3">PEP-CTERM sorting domain-containing protein</fullName>
    </recommendedName>
</protein>